<dbReference type="PANTHER" id="PTHR24042">
    <property type="entry name" value="NEL HOMOLOG"/>
    <property type="match status" value="1"/>
</dbReference>
<proteinExistence type="inferred from homology"/>
<sequence>MCRAKCYMNHDCVSYNLGPSPTPGMMVCQLNDADRYQYPDDYQERPGYSYRGTENKCAENPCTTANQTCQTGFNTEGYRCLCPKGSTGVNCEIDIDECSNNGHNCSLYAECTNEPGSFQCRCLPGYLGDGVSCIEIDECSSPSLNNCSDFANCTNTPGSFQCTCKPGFVGDGINCT</sequence>
<dbReference type="GO" id="GO:0008201">
    <property type="term" value="F:heparin binding"/>
    <property type="evidence" value="ECO:0007669"/>
    <property type="project" value="TreeGrafter"/>
</dbReference>
<feature type="domain" description="EGF-like" evidence="8">
    <location>
        <begin position="135"/>
        <end position="174"/>
    </location>
</feature>
<dbReference type="InParanoid" id="A0A6P8IVM2"/>
<gene>
    <name evidence="10" type="primary">LOC116305538</name>
</gene>
<dbReference type="Pfam" id="PF12947">
    <property type="entry name" value="EGF_3"/>
    <property type="match status" value="2"/>
</dbReference>
<dbReference type="InterPro" id="IPR009030">
    <property type="entry name" value="Growth_fac_rcpt_cys_sf"/>
</dbReference>
<evidence type="ECO:0000256" key="4">
    <source>
        <dbReference type="ARBA" id="ARBA00022737"/>
    </source>
</evidence>
<keyword evidence="6" id="KW-0325">Glycoprotein</keyword>
<dbReference type="GO" id="GO:0005509">
    <property type="term" value="F:calcium ion binding"/>
    <property type="evidence" value="ECO:0007669"/>
    <property type="project" value="InterPro"/>
</dbReference>
<feature type="non-terminal residue" evidence="10">
    <location>
        <position position="176"/>
    </location>
</feature>
<organism evidence="9 10">
    <name type="scientific">Actinia tenebrosa</name>
    <name type="common">Australian red waratah sea anemone</name>
    <dbReference type="NCBI Taxonomy" id="6105"/>
    <lineage>
        <taxon>Eukaryota</taxon>
        <taxon>Metazoa</taxon>
        <taxon>Cnidaria</taxon>
        <taxon>Anthozoa</taxon>
        <taxon>Hexacorallia</taxon>
        <taxon>Actiniaria</taxon>
        <taxon>Actiniidae</taxon>
        <taxon>Actinia</taxon>
    </lineage>
</organism>
<dbReference type="KEGG" id="aten:116305538"/>
<dbReference type="InterPro" id="IPR018097">
    <property type="entry name" value="EGF_Ca-bd_CS"/>
</dbReference>
<keyword evidence="9" id="KW-1185">Reference proteome</keyword>
<dbReference type="PANTHER" id="PTHR24042:SF5">
    <property type="entry name" value="EGF-LIKE CALCIUM-BINDING DOMAIN-CONTAINING PROTEIN"/>
    <property type="match status" value="1"/>
</dbReference>
<dbReference type="Proteomes" id="UP000515163">
    <property type="component" value="Unplaced"/>
</dbReference>
<dbReference type="SMART" id="SM00179">
    <property type="entry name" value="EGF_CA"/>
    <property type="match status" value="2"/>
</dbReference>
<evidence type="ECO:0000256" key="2">
    <source>
        <dbReference type="ARBA" id="ARBA00022536"/>
    </source>
</evidence>
<keyword evidence="2 7" id="KW-0245">EGF-like domain</keyword>
<dbReference type="PROSITE" id="PS00022">
    <property type="entry name" value="EGF_1"/>
    <property type="match status" value="1"/>
</dbReference>
<reference evidence="10" key="1">
    <citation type="submission" date="2025-08" db="UniProtKB">
        <authorList>
            <consortium name="RefSeq"/>
        </authorList>
    </citation>
    <scope>IDENTIFICATION</scope>
    <source>
        <tissue evidence="10">Tentacle</tissue>
    </source>
</reference>
<dbReference type="OrthoDB" id="5971814at2759"/>
<dbReference type="InterPro" id="IPR000742">
    <property type="entry name" value="EGF"/>
</dbReference>
<feature type="domain" description="EGF-like" evidence="8">
    <location>
        <begin position="53"/>
        <end position="92"/>
    </location>
</feature>
<evidence type="ECO:0000256" key="6">
    <source>
        <dbReference type="ARBA" id="ARBA00023180"/>
    </source>
</evidence>
<keyword evidence="5 7" id="KW-1015">Disulfide bond</keyword>
<protein>
    <submittedName>
        <fullName evidence="10">Protein kinase C-binding protein NELL2-like</fullName>
    </submittedName>
</protein>
<evidence type="ECO:0000256" key="1">
    <source>
        <dbReference type="ARBA" id="ARBA00006373"/>
    </source>
</evidence>
<dbReference type="GO" id="GO:0005615">
    <property type="term" value="C:extracellular space"/>
    <property type="evidence" value="ECO:0007669"/>
    <property type="project" value="TreeGrafter"/>
</dbReference>
<dbReference type="PROSITE" id="PS01186">
    <property type="entry name" value="EGF_2"/>
    <property type="match status" value="1"/>
</dbReference>
<comment type="similarity">
    <text evidence="1">Belongs to the EGF domain peptide family.</text>
</comment>
<dbReference type="GeneID" id="116305538"/>
<feature type="disulfide bond" evidence="7">
    <location>
        <begin position="82"/>
        <end position="91"/>
    </location>
</feature>
<dbReference type="AlphaFoldDB" id="A0A6P8IVM2"/>
<dbReference type="FunFam" id="2.10.25.10:FF:000038">
    <property type="entry name" value="Fibrillin 2"/>
    <property type="match status" value="2"/>
</dbReference>
<dbReference type="Gene3D" id="2.10.25.10">
    <property type="entry name" value="Laminin"/>
    <property type="match status" value="3"/>
</dbReference>
<evidence type="ECO:0000256" key="3">
    <source>
        <dbReference type="ARBA" id="ARBA00022729"/>
    </source>
</evidence>
<dbReference type="PROSITE" id="PS00010">
    <property type="entry name" value="ASX_HYDROXYL"/>
    <property type="match status" value="2"/>
</dbReference>
<accession>A0A6P8IVM2</accession>
<dbReference type="SUPFAM" id="SSF57184">
    <property type="entry name" value="Growth factor receptor domain"/>
    <property type="match status" value="1"/>
</dbReference>
<dbReference type="RefSeq" id="XP_031571336.1">
    <property type="nucleotide sequence ID" value="XM_031715476.1"/>
</dbReference>
<evidence type="ECO:0000256" key="5">
    <source>
        <dbReference type="ARBA" id="ARBA00023157"/>
    </source>
</evidence>
<dbReference type="SMART" id="SM00181">
    <property type="entry name" value="EGF"/>
    <property type="match status" value="3"/>
</dbReference>
<keyword evidence="4" id="KW-0677">Repeat</keyword>
<dbReference type="InterPro" id="IPR051586">
    <property type="entry name" value="PKC-binding_NELL"/>
</dbReference>
<dbReference type="CDD" id="cd00054">
    <property type="entry name" value="EGF_CA"/>
    <property type="match status" value="2"/>
</dbReference>
<evidence type="ECO:0000313" key="9">
    <source>
        <dbReference type="Proteomes" id="UP000515163"/>
    </source>
</evidence>
<comment type="caution">
    <text evidence="7">Lacks conserved residue(s) required for the propagation of feature annotation.</text>
</comment>
<dbReference type="PROSITE" id="PS50026">
    <property type="entry name" value="EGF_3"/>
    <property type="match status" value="3"/>
</dbReference>
<dbReference type="PROSITE" id="PS01187">
    <property type="entry name" value="EGF_CA"/>
    <property type="match status" value="1"/>
</dbReference>
<feature type="domain" description="EGF-like" evidence="8">
    <location>
        <begin position="94"/>
        <end position="134"/>
    </location>
</feature>
<keyword evidence="3" id="KW-0732">Signal</keyword>
<evidence type="ECO:0000313" key="10">
    <source>
        <dbReference type="RefSeq" id="XP_031571336.1"/>
    </source>
</evidence>
<evidence type="ECO:0000259" key="8">
    <source>
        <dbReference type="PROSITE" id="PS50026"/>
    </source>
</evidence>
<dbReference type="InterPro" id="IPR000152">
    <property type="entry name" value="EGF-type_Asp/Asn_hydroxyl_site"/>
</dbReference>
<dbReference type="InterPro" id="IPR001881">
    <property type="entry name" value="EGF-like_Ca-bd_dom"/>
</dbReference>
<dbReference type="InterPro" id="IPR024731">
    <property type="entry name" value="NELL2-like_EGF"/>
</dbReference>
<name>A0A6P8IVM2_ACTTE</name>
<evidence type="ECO:0000256" key="7">
    <source>
        <dbReference type="PROSITE-ProRule" id="PRU00076"/>
    </source>
</evidence>